<proteinExistence type="inferred from homology"/>
<dbReference type="WBParaSite" id="PSU_v2.g3646.t1">
    <property type="protein sequence ID" value="PSU_v2.g3646.t1"/>
    <property type="gene ID" value="PSU_v2.g3646"/>
</dbReference>
<dbReference type="Pfam" id="PF01431">
    <property type="entry name" value="Peptidase_M13"/>
    <property type="match status" value="1"/>
</dbReference>
<dbReference type="Gene3D" id="1.10.1380.10">
    <property type="entry name" value="Neutral endopeptidase , domain2"/>
    <property type="match status" value="2"/>
</dbReference>
<keyword evidence="4" id="KW-0479">Metal-binding</keyword>
<feature type="domain" description="Peptidase M13 C-terminal" evidence="8">
    <location>
        <begin position="468"/>
        <end position="680"/>
    </location>
</feature>
<dbReference type="PANTHER" id="PTHR11733:SF240">
    <property type="entry name" value="GH14155P-RELATED"/>
    <property type="match status" value="1"/>
</dbReference>
<dbReference type="GO" id="GO:0046872">
    <property type="term" value="F:metal ion binding"/>
    <property type="evidence" value="ECO:0007669"/>
    <property type="project" value="UniProtKB-KW"/>
</dbReference>
<evidence type="ECO:0000256" key="4">
    <source>
        <dbReference type="ARBA" id="ARBA00022723"/>
    </source>
</evidence>
<evidence type="ECO:0000256" key="6">
    <source>
        <dbReference type="ARBA" id="ARBA00022833"/>
    </source>
</evidence>
<keyword evidence="5" id="KW-0378">Hydrolase</keyword>
<dbReference type="InterPro" id="IPR018497">
    <property type="entry name" value="Peptidase_M13_C"/>
</dbReference>
<dbReference type="CDD" id="cd08662">
    <property type="entry name" value="M13"/>
    <property type="match status" value="1"/>
</dbReference>
<evidence type="ECO:0000259" key="8">
    <source>
        <dbReference type="Pfam" id="PF01431"/>
    </source>
</evidence>
<name>A0A914YUI3_9BILA</name>
<dbReference type="InterPro" id="IPR000718">
    <property type="entry name" value="Peptidase_M13"/>
</dbReference>
<keyword evidence="3" id="KW-0645">Protease</keyword>
<evidence type="ECO:0000256" key="2">
    <source>
        <dbReference type="ARBA" id="ARBA00007357"/>
    </source>
</evidence>
<evidence type="ECO:0000256" key="5">
    <source>
        <dbReference type="ARBA" id="ARBA00022801"/>
    </source>
</evidence>
<evidence type="ECO:0000256" key="7">
    <source>
        <dbReference type="ARBA" id="ARBA00023049"/>
    </source>
</evidence>
<evidence type="ECO:0000313" key="11">
    <source>
        <dbReference type="WBParaSite" id="PSU_v2.g3646.t1"/>
    </source>
</evidence>
<dbReference type="AlphaFoldDB" id="A0A914YUI3"/>
<dbReference type="InterPro" id="IPR042089">
    <property type="entry name" value="Peptidase_M13_dom_2"/>
</dbReference>
<dbReference type="InterPro" id="IPR024079">
    <property type="entry name" value="MetalloPept_cat_dom_sf"/>
</dbReference>
<sequence length="1065" mass="121477">MQLMSIFKPLPLQQIKQMYKVCLKDSPNMGSITENGTQIKAIVAEFMSSTGLSFPLLTRNNSFQWSNSIQNAKILGYLSGRYGVDTLISQYVDTNWRDPQGIQPYLLYLDQPVLSYSWTYYIGQTWNLTKPSLTRRVFNTFMNYNAISNVKIDTGLLNGTVEKIVEFEYLLANQYSTDAKTRWQSSRSYNLITLRDFNYNFTSIDINTYMQNIAVKVVDGNVTNRILDQNYQISIFEPYRLQQINAALKSGFNGAIDAPNFSNYIFYRLLDANSFLFPSQYRIKADEFLDLYKLKRPIRGPPKFEKNLRPKISKFARDVAEDIQLGCVGDTIDNFQYANARIFIDIIYPTEADRIRIKTSVENVAENILVGMQSMIDQLSWMSRKSKLSAYSKITNLVRNIAYPEWITDNGNLTRYYRNIDKHFLNTTNYLEIMNMMNIFNVQLSFDLLRRHNGTDRREWNGPPGIVNAWYQPELNSITFPAGILQQPFFDPDWPASMNYGSLGMISGHELTHGFDSSGTQWDGFGELLSWLDPDSQLHFNNMTECVIEEYDNFCPLSANYSPRCINGQQTVGENVADNGGIHASFLAYRNVINFNGPDPVLPGDFVSIYNHDQLFFLSFGQVLCEAPPNSNQEYQQILVDPHSPSKYRVFGTIQNFPAFRTAFNCPLGSPSAPVKHCNVWITDVNITKQAPSSNILNIPESPGLTADKVNLYTKYSQAEAFFKAALNLSADPCNDFYNYACGSYNKRLSFYIYRDKNYEKMAKQLEMMSQPGYNSDMMQSDAIIKTLTFYKKCKVFTNLMNSDKTIPEEIKNGSAVKNVLDEFRGVTNYTFNLCSTASQNTNTDSVTLANALAFLSVKYGTDTLITPFVDVNAERDPQFAANFTLYLDQNTVTYSKPYYLPGAWEAFTKNALITNAMHLVSSYAASIEITCPPAKLQQNIKAIIEFEHILATNFSTDETTRRNFTRWINPMTVGDIKNFATFVDWPTYVNQLSSLTNANFANAATINDYKILISEPSMLADLNNFIPHAGIDLVVKYLYFRLLLSQITIFQCILKRAIKLVKKQ</sequence>
<dbReference type="GO" id="GO:0004222">
    <property type="term" value="F:metalloendopeptidase activity"/>
    <property type="evidence" value="ECO:0007669"/>
    <property type="project" value="InterPro"/>
</dbReference>
<comment type="similarity">
    <text evidence="2">Belongs to the peptidase M13 family.</text>
</comment>
<evidence type="ECO:0000259" key="9">
    <source>
        <dbReference type="Pfam" id="PF05649"/>
    </source>
</evidence>
<dbReference type="GO" id="GO:0005886">
    <property type="term" value="C:plasma membrane"/>
    <property type="evidence" value="ECO:0007669"/>
    <property type="project" value="TreeGrafter"/>
</dbReference>
<evidence type="ECO:0000256" key="3">
    <source>
        <dbReference type="ARBA" id="ARBA00022670"/>
    </source>
</evidence>
<feature type="domain" description="Peptidase M13 N-terminal" evidence="9">
    <location>
        <begin position="13"/>
        <end position="404"/>
    </location>
</feature>
<dbReference type="PRINTS" id="PR00786">
    <property type="entry name" value="NEPRILYSIN"/>
</dbReference>
<dbReference type="Pfam" id="PF05649">
    <property type="entry name" value="Peptidase_M13_N"/>
    <property type="match status" value="2"/>
</dbReference>
<dbReference type="Gene3D" id="3.40.390.10">
    <property type="entry name" value="Collagenase (Catalytic Domain)"/>
    <property type="match status" value="2"/>
</dbReference>
<keyword evidence="7" id="KW-0482">Metalloprotease</keyword>
<evidence type="ECO:0000256" key="1">
    <source>
        <dbReference type="ARBA" id="ARBA00001947"/>
    </source>
</evidence>
<reference evidence="11" key="1">
    <citation type="submission" date="2022-11" db="UniProtKB">
        <authorList>
            <consortium name="WormBaseParasite"/>
        </authorList>
    </citation>
    <scope>IDENTIFICATION</scope>
</reference>
<keyword evidence="6" id="KW-0862">Zinc</keyword>
<dbReference type="PROSITE" id="PS51885">
    <property type="entry name" value="NEPRILYSIN"/>
    <property type="match status" value="2"/>
</dbReference>
<dbReference type="PANTHER" id="PTHR11733">
    <property type="entry name" value="ZINC METALLOPROTEASE FAMILY M13 NEPRILYSIN-RELATED"/>
    <property type="match status" value="1"/>
</dbReference>
<keyword evidence="10" id="KW-1185">Reference proteome</keyword>
<evidence type="ECO:0000313" key="10">
    <source>
        <dbReference type="Proteomes" id="UP000887577"/>
    </source>
</evidence>
<accession>A0A914YUI3</accession>
<protein>
    <submittedName>
        <fullName evidence="11">Uncharacterized protein</fullName>
    </submittedName>
</protein>
<dbReference type="InterPro" id="IPR008753">
    <property type="entry name" value="Peptidase_M13_N"/>
</dbReference>
<dbReference type="SUPFAM" id="SSF55486">
    <property type="entry name" value="Metalloproteases ('zincins'), catalytic domain"/>
    <property type="match status" value="2"/>
</dbReference>
<organism evidence="10 11">
    <name type="scientific">Panagrolaimus superbus</name>
    <dbReference type="NCBI Taxonomy" id="310955"/>
    <lineage>
        <taxon>Eukaryota</taxon>
        <taxon>Metazoa</taxon>
        <taxon>Ecdysozoa</taxon>
        <taxon>Nematoda</taxon>
        <taxon>Chromadorea</taxon>
        <taxon>Rhabditida</taxon>
        <taxon>Tylenchina</taxon>
        <taxon>Panagrolaimomorpha</taxon>
        <taxon>Panagrolaimoidea</taxon>
        <taxon>Panagrolaimidae</taxon>
        <taxon>Panagrolaimus</taxon>
    </lineage>
</organism>
<dbReference type="GO" id="GO:0016485">
    <property type="term" value="P:protein processing"/>
    <property type="evidence" value="ECO:0007669"/>
    <property type="project" value="TreeGrafter"/>
</dbReference>
<feature type="domain" description="Peptidase M13 N-terminal" evidence="9">
    <location>
        <begin position="733"/>
        <end position="1046"/>
    </location>
</feature>
<comment type="cofactor">
    <cofactor evidence="1">
        <name>Zn(2+)</name>
        <dbReference type="ChEBI" id="CHEBI:29105"/>
    </cofactor>
</comment>
<dbReference type="Proteomes" id="UP000887577">
    <property type="component" value="Unplaced"/>
</dbReference>